<dbReference type="Proteomes" id="UP000027361">
    <property type="component" value="Unassembled WGS sequence"/>
</dbReference>
<dbReference type="PROSITE" id="PS51677">
    <property type="entry name" value="NODB"/>
    <property type="match status" value="1"/>
</dbReference>
<accession>A0A066WAS2</accession>
<comment type="caution">
    <text evidence="10">The sequence shown here is derived from an EMBL/GenBank/DDBJ whole genome shotgun (WGS) entry which is preliminary data.</text>
</comment>
<dbReference type="InterPro" id="IPR011330">
    <property type="entry name" value="Glyco_hydro/deAcase_b/a-brl"/>
</dbReference>
<keyword evidence="3" id="KW-0336">GPI-anchor</keyword>
<comment type="subcellular location">
    <subcellularLocation>
        <location evidence="2">Cell membrane</location>
        <topology evidence="2">Lipid-anchor</topology>
        <topology evidence="2">GPI-anchor</topology>
    </subcellularLocation>
</comment>
<keyword evidence="6" id="KW-0378">Hydrolase</keyword>
<reference evidence="10 11" key="1">
    <citation type="submission" date="2014-05" db="EMBL/GenBank/DDBJ databases">
        <title>Draft genome sequence of a rare smut relative, Tilletiaria anomala UBC 951.</title>
        <authorList>
            <consortium name="DOE Joint Genome Institute"/>
            <person name="Toome M."/>
            <person name="Kuo A."/>
            <person name="Henrissat B."/>
            <person name="Lipzen A."/>
            <person name="Tritt A."/>
            <person name="Yoshinaga Y."/>
            <person name="Zane M."/>
            <person name="Barry K."/>
            <person name="Grigoriev I.V."/>
            <person name="Spatafora J.W."/>
            <person name="Aimea M.C."/>
        </authorList>
    </citation>
    <scope>NUCLEOTIDE SEQUENCE [LARGE SCALE GENOMIC DNA]</scope>
    <source>
        <strain evidence="10 11">UBC 951</strain>
    </source>
</reference>
<name>A0A066WAS2_TILAU</name>
<evidence type="ECO:0000259" key="9">
    <source>
        <dbReference type="PROSITE" id="PS51677"/>
    </source>
</evidence>
<evidence type="ECO:0000256" key="5">
    <source>
        <dbReference type="ARBA" id="ARBA00022729"/>
    </source>
</evidence>
<dbReference type="AlphaFoldDB" id="A0A066WAS2"/>
<dbReference type="GO" id="GO:0016810">
    <property type="term" value="F:hydrolase activity, acting on carbon-nitrogen (but not peptide) bonds"/>
    <property type="evidence" value="ECO:0007669"/>
    <property type="project" value="InterPro"/>
</dbReference>
<evidence type="ECO:0000256" key="1">
    <source>
        <dbReference type="ARBA" id="ARBA00001941"/>
    </source>
</evidence>
<proteinExistence type="predicted"/>
<evidence type="ECO:0000256" key="3">
    <source>
        <dbReference type="ARBA" id="ARBA00022622"/>
    </source>
</evidence>
<dbReference type="RefSeq" id="XP_013244037.1">
    <property type="nucleotide sequence ID" value="XM_013388583.1"/>
</dbReference>
<feature type="domain" description="NodB homology" evidence="9">
    <location>
        <begin position="43"/>
        <end position="226"/>
    </location>
</feature>
<comment type="cofactor">
    <cofactor evidence="1">
        <name>Co(2+)</name>
        <dbReference type="ChEBI" id="CHEBI:48828"/>
    </cofactor>
</comment>
<dbReference type="Pfam" id="PF01522">
    <property type="entry name" value="Polysacc_deac_1"/>
    <property type="match status" value="1"/>
</dbReference>
<dbReference type="GO" id="GO:0005886">
    <property type="term" value="C:plasma membrane"/>
    <property type="evidence" value="ECO:0007669"/>
    <property type="project" value="UniProtKB-SubCell"/>
</dbReference>
<dbReference type="InterPro" id="IPR002509">
    <property type="entry name" value="NODB_dom"/>
</dbReference>
<dbReference type="OMA" id="WIALEHE"/>
<dbReference type="PANTHER" id="PTHR46471:SF2">
    <property type="entry name" value="CHITIN DEACETYLASE-RELATED"/>
    <property type="match status" value="1"/>
</dbReference>
<evidence type="ECO:0000256" key="8">
    <source>
        <dbReference type="ARBA" id="ARBA00023288"/>
    </source>
</evidence>
<dbReference type="SUPFAM" id="SSF88713">
    <property type="entry name" value="Glycoside hydrolase/deacetylase"/>
    <property type="match status" value="1"/>
</dbReference>
<dbReference type="HOGENOM" id="CLU_021264_11_2_1"/>
<dbReference type="STRING" id="1037660.A0A066WAS2"/>
<keyword evidence="3" id="KW-0472">Membrane</keyword>
<dbReference type="InParanoid" id="A0A066WAS2"/>
<dbReference type="EMBL" id="JMSN01000026">
    <property type="protein sequence ID" value="KDN48189.1"/>
    <property type="molecule type" value="Genomic_DNA"/>
</dbReference>
<dbReference type="GO" id="GO:0046872">
    <property type="term" value="F:metal ion binding"/>
    <property type="evidence" value="ECO:0007669"/>
    <property type="project" value="UniProtKB-KW"/>
</dbReference>
<keyword evidence="8" id="KW-0449">Lipoprotein</keyword>
<dbReference type="PANTHER" id="PTHR46471">
    <property type="entry name" value="CHITIN DEACETYLASE"/>
    <property type="match status" value="1"/>
</dbReference>
<dbReference type="OrthoDB" id="2125469at2759"/>
<keyword evidence="4" id="KW-0479">Metal-binding</keyword>
<gene>
    <name evidence="10" type="ORF">K437DRAFT_222816</name>
</gene>
<keyword evidence="7" id="KW-0119">Carbohydrate metabolism</keyword>
<dbReference type="GO" id="GO:0005975">
    <property type="term" value="P:carbohydrate metabolic process"/>
    <property type="evidence" value="ECO:0007669"/>
    <property type="project" value="InterPro"/>
</dbReference>
<protein>
    <submittedName>
        <fullName evidence="10">Carbohydrate esterase family 4 protein</fullName>
    </submittedName>
</protein>
<keyword evidence="3" id="KW-0325">Glycoprotein</keyword>
<organism evidence="10 11">
    <name type="scientific">Tilletiaria anomala (strain ATCC 24038 / CBS 436.72 / UBC 951)</name>
    <dbReference type="NCBI Taxonomy" id="1037660"/>
    <lineage>
        <taxon>Eukaryota</taxon>
        <taxon>Fungi</taxon>
        <taxon>Dikarya</taxon>
        <taxon>Basidiomycota</taxon>
        <taxon>Ustilaginomycotina</taxon>
        <taxon>Exobasidiomycetes</taxon>
        <taxon>Georgefischeriales</taxon>
        <taxon>Tilletiariaceae</taxon>
        <taxon>Tilletiaria</taxon>
    </lineage>
</organism>
<evidence type="ECO:0000256" key="4">
    <source>
        <dbReference type="ARBA" id="ARBA00022723"/>
    </source>
</evidence>
<keyword evidence="11" id="KW-1185">Reference proteome</keyword>
<evidence type="ECO:0000256" key="6">
    <source>
        <dbReference type="ARBA" id="ARBA00022801"/>
    </source>
</evidence>
<evidence type="ECO:0000256" key="7">
    <source>
        <dbReference type="ARBA" id="ARBA00023277"/>
    </source>
</evidence>
<dbReference type="GO" id="GO:0098552">
    <property type="term" value="C:side of membrane"/>
    <property type="evidence" value="ECO:0007669"/>
    <property type="project" value="UniProtKB-KW"/>
</dbReference>
<sequence>MPSLKLPPLAAAVQKNLLTRIGEPFNVSAPNSTRVGVITNCDTDVAYSFDDAPYIWHQELNQLFAQNNAKATFFVNGNNWGCIYSPENVKALQDSYAAGHLIGSHTWGHVHMDEMTPQELDEQMDLIEEALWKILGIVPAVVRPPYGEANAQVVAQLNARGYTVVTWDVDSGDSVGVVAADSIARLQAFKYPQPHMPLNHEMYQSSVDTVAPAMLPYLKKQGYKMLTIAQCLNGVAPYKIVGKPQQRDETWTCGKDHAPPSASR</sequence>
<evidence type="ECO:0000313" key="11">
    <source>
        <dbReference type="Proteomes" id="UP000027361"/>
    </source>
</evidence>
<evidence type="ECO:0000256" key="2">
    <source>
        <dbReference type="ARBA" id="ARBA00004609"/>
    </source>
</evidence>
<dbReference type="Gene3D" id="3.20.20.370">
    <property type="entry name" value="Glycoside hydrolase/deacetylase"/>
    <property type="match status" value="1"/>
</dbReference>
<evidence type="ECO:0000313" key="10">
    <source>
        <dbReference type="EMBL" id="KDN48189.1"/>
    </source>
</evidence>
<keyword evidence="5" id="KW-0732">Signal</keyword>
<dbReference type="GeneID" id="25262389"/>